<dbReference type="PANTHER" id="PTHR33221">
    <property type="entry name" value="WINGED HELIX-TURN-HELIX TRANSCRIPTIONAL REGULATOR, RRF2 FAMILY"/>
    <property type="match status" value="1"/>
</dbReference>
<dbReference type="InterPro" id="IPR036390">
    <property type="entry name" value="WH_DNA-bd_sf"/>
</dbReference>
<dbReference type="RefSeq" id="WP_062952826.1">
    <property type="nucleotide sequence ID" value="NZ_CP136684.1"/>
</dbReference>
<accession>A0A154L2L3</accession>
<feature type="region of interest" description="Disordered" evidence="1">
    <location>
        <begin position="139"/>
        <end position="164"/>
    </location>
</feature>
<organism evidence="2 3">
    <name type="scientific">Thalassospira lucentensis</name>
    <dbReference type="NCBI Taxonomy" id="168935"/>
    <lineage>
        <taxon>Bacteria</taxon>
        <taxon>Pseudomonadati</taxon>
        <taxon>Pseudomonadota</taxon>
        <taxon>Alphaproteobacteria</taxon>
        <taxon>Rhodospirillales</taxon>
        <taxon>Thalassospiraceae</taxon>
        <taxon>Thalassospira</taxon>
    </lineage>
</organism>
<dbReference type="Proteomes" id="UP000076335">
    <property type="component" value="Unassembled WGS sequence"/>
</dbReference>
<dbReference type="InterPro" id="IPR036388">
    <property type="entry name" value="WH-like_DNA-bd_sf"/>
</dbReference>
<evidence type="ECO:0000313" key="2">
    <source>
        <dbReference type="EMBL" id="KZB62250.1"/>
    </source>
</evidence>
<dbReference type="EMBL" id="LPVY01000021">
    <property type="protein sequence ID" value="KZB62250.1"/>
    <property type="molecule type" value="Genomic_DNA"/>
</dbReference>
<proteinExistence type="predicted"/>
<dbReference type="InterPro" id="IPR000944">
    <property type="entry name" value="Tscrpt_reg_Rrf2"/>
</dbReference>
<protein>
    <submittedName>
        <fullName evidence="2">Rrf2 family transcriptional regulator</fullName>
    </submittedName>
</protein>
<dbReference type="Gene3D" id="1.10.10.10">
    <property type="entry name" value="Winged helix-like DNA-binding domain superfamily/Winged helix DNA-binding domain"/>
    <property type="match status" value="1"/>
</dbReference>
<reference evidence="2 3" key="1">
    <citation type="submission" date="2015-12" db="EMBL/GenBank/DDBJ databases">
        <title>Genome sequence of Thalassospira lucentensis MCCC 1A02072.</title>
        <authorList>
            <person name="Lu L."/>
            <person name="Lai Q."/>
            <person name="Shao Z."/>
            <person name="Qian P."/>
        </authorList>
    </citation>
    <scope>NUCLEOTIDE SEQUENCE [LARGE SCALE GENOMIC DNA]</scope>
    <source>
        <strain evidence="2 3">MCCC 1A02072</strain>
    </source>
</reference>
<evidence type="ECO:0000256" key="1">
    <source>
        <dbReference type="SAM" id="MobiDB-lite"/>
    </source>
</evidence>
<gene>
    <name evidence="2" type="ORF">AUP42_04690</name>
</gene>
<dbReference type="OrthoDB" id="9800506at2"/>
<sequence length="164" mass="18042">MRRDSRLSRMLHVLIHMDRFGGAMTSDMIARMLDTNPVVVRRTMAGLRDAGYVRSEKGHGGGWVIIRPLSEITFLDIHNALGNPSIFAMGVAVEHPECLVEQAVNAALGSSFDAAEQLLLERFASVTLADLASDVDQRWPTEPDGKWTGPGSIFEHLPKSKDSE</sequence>
<evidence type="ECO:0000313" key="3">
    <source>
        <dbReference type="Proteomes" id="UP000076335"/>
    </source>
</evidence>
<dbReference type="PROSITE" id="PS51197">
    <property type="entry name" value="HTH_RRF2_2"/>
    <property type="match status" value="1"/>
</dbReference>
<dbReference type="Pfam" id="PF02082">
    <property type="entry name" value="Rrf2"/>
    <property type="match status" value="1"/>
</dbReference>
<comment type="caution">
    <text evidence="2">The sequence shown here is derived from an EMBL/GenBank/DDBJ whole genome shotgun (WGS) entry which is preliminary data.</text>
</comment>
<dbReference type="GO" id="GO:0005829">
    <property type="term" value="C:cytosol"/>
    <property type="evidence" value="ECO:0007669"/>
    <property type="project" value="TreeGrafter"/>
</dbReference>
<name>A0A154L2L3_9PROT</name>
<dbReference type="GO" id="GO:0003700">
    <property type="term" value="F:DNA-binding transcription factor activity"/>
    <property type="evidence" value="ECO:0007669"/>
    <property type="project" value="TreeGrafter"/>
</dbReference>
<dbReference type="SUPFAM" id="SSF46785">
    <property type="entry name" value="Winged helix' DNA-binding domain"/>
    <property type="match status" value="1"/>
</dbReference>
<dbReference type="AlphaFoldDB" id="A0A154L2L3"/>
<dbReference type="PANTHER" id="PTHR33221:SF15">
    <property type="entry name" value="HTH-TYPE TRANSCRIPTIONAL REGULATOR YWGB-RELATED"/>
    <property type="match status" value="1"/>
</dbReference>